<evidence type="ECO:0000256" key="4">
    <source>
        <dbReference type="ARBA" id="ARBA00023002"/>
    </source>
</evidence>
<keyword evidence="3" id="KW-0479">Metal-binding</keyword>
<evidence type="ECO:0000313" key="15">
    <source>
        <dbReference type="EMBL" id="AKE38805.1"/>
    </source>
</evidence>
<dbReference type="InterPro" id="IPR011707">
    <property type="entry name" value="Cu-oxidase-like_N"/>
</dbReference>
<feature type="region of interest" description="Disordered" evidence="10">
    <location>
        <begin position="490"/>
        <end position="516"/>
    </location>
</feature>
<dbReference type="InterPro" id="IPR011706">
    <property type="entry name" value="Cu-oxidase_C"/>
</dbReference>
<accession>A0A0F6QW73</accession>
<evidence type="ECO:0000256" key="11">
    <source>
        <dbReference type="SAM" id="SignalP"/>
    </source>
</evidence>
<keyword evidence="16" id="KW-1185">Reference proteome</keyword>
<dbReference type="PROSITE" id="PS00080">
    <property type="entry name" value="MULTICOPPER_OXIDASE2"/>
    <property type="match status" value="1"/>
</dbReference>
<dbReference type="PROSITE" id="PS51318">
    <property type="entry name" value="TAT"/>
    <property type="match status" value="1"/>
</dbReference>
<dbReference type="Pfam" id="PF00394">
    <property type="entry name" value="Cu-oxidase"/>
    <property type="match status" value="1"/>
</dbReference>
<dbReference type="GO" id="GO:0016491">
    <property type="term" value="F:oxidoreductase activity"/>
    <property type="evidence" value="ECO:0007669"/>
    <property type="project" value="UniProtKB-KW"/>
</dbReference>
<feature type="domain" description="Plastocyanin-like" evidence="12">
    <location>
        <begin position="236"/>
        <end position="294"/>
    </location>
</feature>
<evidence type="ECO:0000256" key="7">
    <source>
        <dbReference type="ARBA" id="ARBA00042896"/>
    </source>
</evidence>
<keyword evidence="11" id="KW-0732">Signal</keyword>
<dbReference type="InterPro" id="IPR006311">
    <property type="entry name" value="TAT_signal"/>
</dbReference>
<evidence type="ECO:0000259" key="13">
    <source>
        <dbReference type="Pfam" id="PF07731"/>
    </source>
</evidence>
<evidence type="ECO:0000256" key="5">
    <source>
        <dbReference type="ARBA" id="ARBA00038978"/>
    </source>
</evidence>
<name>A0A0F6QW73_9CORY</name>
<dbReference type="KEGG" id="ccj:UL81_04150"/>
<proteinExistence type="inferred from homology"/>
<evidence type="ECO:0000256" key="3">
    <source>
        <dbReference type="ARBA" id="ARBA00022723"/>
    </source>
</evidence>
<dbReference type="PANTHER" id="PTHR48267">
    <property type="entry name" value="CUPREDOXIN SUPERFAMILY PROTEIN"/>
    <property type="match status" value="1"/>
</dbReference>
<dbReference type="InterPro" id="IPR045087">
    <property type="entry name" value="Cu-oxidase_fam"/>
</dbReference>
<protein>
    <recommendedName>
        <fullName evidence="6">Multicopper oxidase CueO</fullName>
        <ecNumber evidence="5">1.16.3.4</ecNumber>
    </recommendedName>
    <alternativeName>
        <fullName evidence="7">Copper efflux oxidase</fullName>
    </alternativeName>
    <alternativeName>
        <fullName evidence="8">Cuprous oxidase</fullName>
    </alternativeName>
</protein>
<evidence type="ECO:0000256" key="9">
    <source>
        <dbReference type="ARBA" id="ARBA00048092"/>
    </source>
</evidence>
<dbReference type="CDD" id="cd13890">
    <property type="entry name" value="CuRO_3_CueO_FtsP"/>
    <property type="match status" value="1"/>
</dbReference>
<evidence type="ECO:0000256" key="8">
    <source>
        <dbReference type="ARBA" id="ARBA00043090"/>
    </source>
</evidence>
<reference evidence="15 16" key="1">
    <citation type="journal article" date="2015" name="Genome Announc.">
        <title>Complete Genome Sequence of Corynebacterium camporealensis DSM 44610, Isolated from the Milk of a Manchega Sheep with Subclinical Mastitis.</title>
        <authorList>
            <person name="Ruckert C."/>
            <person name="Albersmeier A."/>
            <person name="Winkler A."/>
            <person name="Tauch A."/>
        </authorList>
    </citation>
    <scope>NUCLEOTIDE SEQUENCE [LARGE SCALE GENOMIC DNA]</scope>
    <source>
        <strain evidence="15 16">DSM 44610</strain>
    </source>
</reference>
<dbReference type="PATRIC" id="fig|161896.4.peg.816"/>
<feature type="chain" id="PRO_5002509067" description="Multicopper oxidase CueO" evidence="11">
    <location>
        <begin position="26"/>
        <end position="516"/>
    </location>
</feature>
<comment type="similarity">
    <text evidence="1">Belongs to the multicopper oxidase family.</text>
</comment>
<dbReference type="Pfam" id="PF07731">
    <property type="entry name" value="Cu-oxidase_2"/>
    <property type="match status" value="1"/>
</dbReference>
<evidence type="ECO:0000259" key="14">
    <source>
        <dbReference type="Pfam" id="PF07732"/>
    </source>
</evidence>
<sequence length="516" mass="56733">MTISRRTFFRGAVLLASVAGLSACSNNTPQGYDGEPRALPIPPLLEGEMKDGVREFKLDMRTGHSEILPGNPDTRTWGFNGDFLGPTLRVNDGEQVRMHVRNDLPEMTTVHWHGMKLPALADGGPHSPIDPGETWSPSWTVDQPQATCWYHPHPHGVTGLHCYRGLAGVFIVADDNDAELPREYGVDDIPVVITDAKFTDDGQLDNRVDPTLGLLGNTPLVNGITNARWEGDTGLVRLRVVNGANMRFWNLALSNEAPLQVVATDSGLLDEPVTVDTVLLSPGERVELLVELPADDDVILQSLPVEGNFGLPEDDEVDFGFQDSYDLLQLRGNGAGGTVPATLVDADVPSAEGLKEREFVLNTFMINGEYMDMARVDEVIDSRDPEIWTVINENSDWPHNFHIHDARFRVLEFDGGEVPTVGWKDTVALPPKSKAKLLVEFGYHPDPTVPYMFHCHMLLHEDEGMMGQFVVVEPGDKPDVRVNARALVHEKHGGHSAHAAQSIDTSRSPQRNAVLG</sequence>
<evidence type="ECO:0000313" key="16">
    <source>
        <dbReference type="Proteomes" id="UP000033566"/>
    </source>
</evidence>
<feature type="domain" description="Plastocyanin-like" evidence="14">
    <location>
        <begin position="70"/>
        <end position="176"/>
    </location>
</feature>
<dbReference type="InterPro" id="IPR002355">
    <property type="entry name" value="Cu_oxidase_Cu_BS"/>
</dbReference>
<gene>
    <name evidence="15" type="ORF">UL81_04150</name>
</gene>
<keyword evidence="4" id="KW-0560">Oxidoreductase</keyword>
<evidence type="ECO:0000256" key="10">
    <source>
        <dbReference type="SAM" id="MobiDB-lite"/>
    </source>
</evidence>
<dbReference type="Proteomes" id="UP000033566">
    <property type="component" value="Chromosome"/>
</dbReference>
<dbReference type="RefSeq" id="WP_052097746.1">
    <property type="nucleotide sequence ID" value="NZ_CP011311.1"/>
</dbReference>
<evidence type="ECO:0000256" key="2">
    <source>
        <dbReference type="ARBA" id="ARBA00011245"/>
    </source>
</evidence>
<evidence type="ECO:0000256" key="1">
    <source>
        <dbReference type="ARBA" id="ARBA00010609"/>
    </source>
</evidence>
<dbReference type="Pfam" id="PF07732">
    <property type="entry name" value="Cu-oxidase_3"/>
    <property type="match status" value="1"/>
</dbReference>
<dbReference type="PROSITE" id="PS51257">
    <property type="entry name" value="PROKAR_LIPOPROTEIN"/>
    <property type="match status" value="1"/>
</dbReference>
<evidence type="ECO:0000259" key="12">
    <source>
        <dbReference type="Pfam" id="PF00394"/>
    </source>
</evidence>
<dbReference type="PANTHER" id="PTHR48267:SF1">
    <property type="entry name" value="BILIRUBIN OXIDASE"/>
    <property type="match status" value="1"/>
</dbReference>
<dbReference type="EMBL" id="CP011311">
    <property type="protein sequence ID" value="AKE38805.1"/>
    <property type="molecule type" value="Genomic_DNA"/>
</dbReference>
<dbReference type="STRING" id="161896.UL81_04150"/>
<dbReference type="SUPFAM" id="SSF49503">
    <property type="entry name" value="Cupredoxins"/>
    <property type="match status" value="3"/>
</dbReference>
<feature type="compositionally biased region" description="Polar residues" evidence="10">
    <location>
        <begin position="502"/>
        <end position="516"/>
    </location>
</feature>
<dbReference type="EC" id="1.16.3.4" evidence="5"/>
<dbReference type="GO" id="GO:0005507">
    <property type="term" value="F:copper ion binding"/>
    <property type="evidence" value="ECO:0007669"/>
    <property type="project" value="InterPro"/>
</dbReference>
<dbReference type="InterPro" id="IPR008972">
    <property type="entry name" value="Cupredoxin"/>
</dbReference>
<dbReference type="OrthoDB" id="345021at2"/>
<comment type="catalytic activity">
    <reaction evidence="9">
        <text>4 Cu(+) + O2 + 4 H(+) = 4 Cu(2+) + 2 H2O</text>
        <dbReference type="Rhea" id="RHEA:30083"/>
        <dbReference type="ChEBI" id="CHEBI:15377"/>
        <dbReference type="ChEBI" id="CHEBI:15378"/>
        <dbReference type="ChEBI" id="CHEBI:15379"/>
        <dbReference type="ChEBI" id="CHEBI:29036"/>
        <dbReference type="ChEBI" id="CHEBI:49552"/>
        <dbReference type="EC" id="1.16.3.4"/>
    </reaction>
    <physiologicalReaction direction="left-to-right" evidence="9">
        <dbReference type="Rhea" id="RHEA:30084"/>
    </physiologicalReaction>
</comment>
<dbReference type="Gene3D" id="2.60.40.420">
    <property type="entry name" value="Cupredoxins - blue copper proteins"/>
    <property type="match status" value="3"/>
</dbReference>
<feature type="domain" description="Plastocyanin-like" evidence="13">
    <location>
        <begin position="358"/>
        <end position="472"/>
    </location>
</feature>
<evidence type="ECO:0000256" key="6">
    <source>
        <dbReference type="ARBA" id="ARBA00041027"/>
    </source>
</evidence>
<dbReference type="CDD" id="cd04232">
    <property type="entry name" value="CuRO_1_CueO_FtsP"/>
    <property type="match status" value="1"/>
</dbReference>
<organism evidence="15 16">
    <name type="scientific">Corynebacterium camporealensis</name>
    <dbReference type="NCBI Taxonomy" id="161896"/>
    <lineage>
        <taxon>Bacteria</taxon>
        <taxon>Bacillati</taxon>
        <taxon>Actinomycetota</taxon>
        <taxon>Actinomycetes</taxon>
        <taxon>Mycobacteriales</taxon>
        <taxon>Corynebacteriaceae</taxon>
        <taxon>Corynebacterium</taxon>
    </lineage>
</organism>
<dbReference type="HOGENOM" id="CLU_009100_2_4_11"/>
<comment type="subunit">
    <text evidence="2">Monomer.</text>
</comment>
<feature type="signal peptide" evidence="11">
    <location>
        <begin position="1"/>
        <end position="25"/>
    </location>
</feature>
<dbReference type="InterPro" id="IPR001117">
    <property type="entry name" value="Cu-oxidase_2nd"/>
</dbReference>
<dbReference type="AlphaFoldDB" id="A0A0F6QW73"/>